<gene>
    <name evidence="1" type="primary">gwsG</name>
    <name evidence="1" type="ORF">QGN23_01230</name>
</gene>
<dbReference type="NCBIfam" id="TIGR04192">
    <property type="entry name" value="GRASP_w_spasm"/>
    <property type="match status" value="1"/>
</dbReference>
<evidence type="ECO:0000313" key="1">
    <source>
        <dbReference type="EMBL" id="WHF51914.1"/>
    </source>
</evidence>
<name>A0ABY8REF4_9FLAO</name>
<reference evidence="1 2" key="1">
    <citation type="submission" date="2023-05" db="EMBL/GenBank/DDBJ databases">
        <title>Genomic insight into Chryseobacterium sp. wdc7 isolated forest soil (Gotjawal).</title>
        <authorList>
            <person name="Park S.-J."/>
        </authorList>
    </citation>
    <scope>NUCLEOTIDE SEQUENCE [LARGE SCALE GENOMIC DNA]</scope>
    <source>
        <strain evidence="2">wdc7</strain>
    </source>
</reference>
<dbReference type="Gene3D" id="3.30.470.20">
    <property type="entry name" value="ATP-grasp fold, B domain"/>
    <property type="match status" value="1"/>
</dbReference>
<organism evidence="1 2">
    <name type="scientific">Chryseobacterium gotjawalense</name>
    <dbReference type="NCBI Taxonomy" id="3042315"/>
    <lineage>
        <taxon>Bacteria</taxon>
        <taxon>Pseudomonadati</taxon>
        <taxon>Bacteroidota</taxon>
        <taxon>Flavobacteriia</taxon>
        <taxon>Flavobacteriales</taxon>
        <taxon>Weeksellaceae</taxon>
        <taxon>Chryseobacterium group</taxon>
        <taxon>Chryseobacterium</taxon>
    </lineage>
</organism>
<dbReference type="EMBL" id="CP124855">
    <property type="protein sequence ID" value="WHF51914.1"/>
    <property type="molecule type" value="Genomic_DNA"/>
</dbReference>
<evidence type="ECO:0000313" key="2">
    <source>
        <dbReference type="Proteomes" id="UP001241656"/>
    </source>
</evidence>
<keyword evidence="2" id="KW-1185">Reference proteome</keyword>
<protein>
    <submittedName>
        <fullName evidence="1">Grasp-with-spasm system ATP-grasp peptide maturase</fullName>
    </submittedName>
</protein>
<dbReference type="Proteomes" id="UP001241656">
    <property type="component" value="Chromosome"/>
</dbReference>
<accession>A0ABY8REF4</accession>
<proteinExistence type="predicted"/>
<sequence>MILLISQSEWEFTTDLIHDWINHLGGNVQRLNGLDLLDEKADIHLSNDDFSVELPSLKFEDINIIWFRRWYHSKNMFHNDTSKHKFLVNEFYAMSQYFFSYLDDKNWYNKHSYFHDYICKSQQLIKAKESGFNIPNTLITSNKLELLIFFQRNKSIITKPISDIDSFFDKKESKLVAPFTSRIDEKYLESLPNIFFPSLFQEEIIKKYELRIFFDKGNCYPMAIFSTNNKKTEVDFRQYDNILPNRNVSYSLTKEEEYMIRDFMKRCDLETGSLDFIVSEKNELYFLEVNPLGQFGMVSLPCNYYIEKEIAKKLITLDNEETKSKKKYNA</sequence>
<dbReference type="SUPFAM" id="SSF56059">
    <property type="entry name" value="Glutathione synthetase ATP-binding domain-like"/>
    <property type="match status" value="1"/>
</dbReference>
<dbReference type="InterPro" id="IPR026455">
    <property type="entry name" value="GRASP_w_spasm"/>
</dbReference>
<dbReference type="RefSeq" id="WP_282905225.1">
    <property type="nucleotide sequence ID" value="NZ_CP124855.1"/>
</dbReference>